<feature type="region of interest" description="Disordered" evidence="1">
    <location>
        <begin position="696"/>
        <end position="736"/>
    </location>
</feature>
<evidence type="ECO:0008006" key="4">
    <source>
        <dbReference type="Google" id="ProtNLM"/>
    </source>
</evidence>
<name>A0ABD3MPY8_9STRA</name>
<keyword evidence="3" id="KW-1185">Reference proteome</keyword>
<accession>A0ABD3MPY8</accession>
<evidence type="ECO:0000313" key="3">
    <source>
        <dbReference type="Proteomes" id="UP001530293"/>
    </source>
</evidence>
<evidence type="ECO:0000313" key="2">
    <source>
        <dbReference type="EMBL" id="KAL3765527.1"/>
    </source>
</evidence>
<protein>
    <recommendedName>
        <fullName evidence="4">Mediator of RNA polymerase II transcription subunit 13</fullName>
    </recommendedName>
</protein>
<feature type="region of interest" description="Disordered" evidence="1">
    <location>
        <begin position="135"/>
        <end position="165"/>
    </location>
</feature>
<feature type="region of interest" description="Disordered" evidence="1">
    <location>
        <begin position="391"/>
        <end position="427"/>
    </location>
</feature>
<dbReference type="EMBL" id="JALLBG020000095">
    <property type="protein sequence ID" value="KAL3765527.1"/>
    <property type="molecule type" value="Genomic_DNA"/>
</dbReference>
<sequence length="969" mass="108928">MVPNSSTDDDVHNDAFDNGPQSDDRRHGSNTLVLSLYLIDSEDDLLHLNQDGGRDVNKRARLYKRLCQACTIANDILRRSSSSVRKDNEKCQGTQSIYYPWSSGGDGPIFGVHCDVHSDAHFINATNDIDGDDMWQSQFPTSQSDDISSNDNVHSDHHHRHENRKIETIDNPIQHQPHLRAVCHYNNDVDDMWRCISLALQISIALSNNINNLSCAIECWDMSDGHILLIEAAEHLPSWVDDDALQGGVGGPKGCRNRCWIVNGMVQLIPPSKIDTTGASSSSESIRELSRNDALSILMKSIQTNADRSLTTCPDAVQHAIQYRINRTDYSCTRAQRESLPEGNTTSPHWHTAAVALPASVARFFQNHPYLVPLLVDSFCECAPAYLRELSSRQRETRTSGGDASTANDMDSNQTPSDANTDPPTISTTIYSVGNRFPYEEIVLCPVIFTRTNYAELVTGRGIVPTFPAPAAYRSVELNRFQRQLRQSAFGCDQFLADEEHAKRRANNPFHKAVDNGIRLCAGLDWILSNAGDKSQSHLVKNNGMDLDDSEIGSLGEVERRLRIYWTMIDAEATGKCDQTEIPWIEQLWHVGPNGSQTQDIDCDQSLIKALESMAKCHVFNPELCKPLWKEPCPYTRPGLSLLEMTQSGMRKALDWQQREYNRVSFPVPRVWEVDDDSWMEVDTLEELEDEMKRISNREVKTDSQEKVERNRLRRTTRRSRRNLAQGEQPDEQDEHALKDAKSATQMLAGIRSFVEGEGELEGAVTNNIGRSPQQSDSERSVHIDELPELGKCQEVNINPRRFLNILHSMLHDQCESDLGATNDRIDLNDENEEFTINNNISKFFFQEDLDNGAMSDESDCESDDMIDDENDNPELQDIAGEDHWSLQNIMDAMDHELRTDDAADPSIKYLSLSSETNNIENGTDDSDHEIISNLLSSLDAQGGGAGPVSNILHEMGIIPPRLRAHEDD</sequence>
<dbReference type="AlphaFoldDB" id="A0ABD3MPY8"/>
<organism evidence="2 3">
    <name type="scientific">Discostella pseudostelligera</name>
    <dbReference type="NCBI Taxonomy" id="259834"/>
    <lineage>
        <taxon>Eukaryota</taxon>
        <taxon>Sar</taxon>
        <taxon>Stramenopiles</taxon>
        <taxon>Ochrophyta</taxon>
        <taxon>Bacillariophyta</taxon>
        <taxon>Coscinodiscophyceae</taxon>
        <taxon>Thalassiosirophycidae</taxon>
        <taxon>Stephanodiscales</taxon>
        <taxon>Stephanodiscaceae</taxon>
        <taxon>Discostella</taxon>
    </lineage>
</organism>
<dbReference type="Proteomes" id="UP001530293">
    <property type="component" value="Unassembled WGS sequence"/>
</dbReference>
<dbReference type="InterPro" id="IPR010770">
    <property type="entry name" value="Ecd"/>
</dbReference>
<dbReference type="PANTHER" id="PTHR13060">
    <property type="entry name" value="SGT1 PROTEIN HSGT1 SUPPRESSOR OF GCR2"/>
    <property type="match status" value="1"/>
</dbReference>
<evidence type="ECO:0000256" key="1">
    <source>
        <dbReference type="SAM" id="MobiDB-lite"/>
    </source>
</evidence>
<feature type="compositionally biased region" description="Basic residues" evidence="1">
    <location>
        <begin position="712"/>
        <end position="722"/>
    </location>
</feature>
<dbReference type="Pfam" id="PF07093">
    <property type="entry name" value="SGT1"/>
    <property type="match status" value="1"/>
</dbReference>
<proteinExistence type="predicted"/>
<comment type="caution">
    <text evidence="2">The sequence shown here is derived from an EMBL/GenBank/DDBJ whole genome shotgun (WGS) entry which is preliminary data.</text>
</comment>
<feature type="compositionally biased region" description="Polar residues" evidence="1">
    <location>
        <begin position="399"/>
        <end position="427"/>
    </location>
</feature>
<feature type="region of interest" description="Disordered" evidence="1">
    <location>
        <begin position="1"/>
        <end position="28"/>
    </location>
</feature>
<reference evidence="2 3" key="1">
    <citation type="submission" date="2024-10" db="EMBL/GenBank/DDBJ databases">
        <title>Updated reference genomes for cyclostephanoid diatoms.</title>
        <authorList>
            <person name="Roberts W.R."/>
            <person name="Alverson A.J."/>
        </authorList>
    </citation>
    <scope>NUCLEOTIDE SEQUENCE [LARGE SCALE GENOMIC DNA]</scope>
    <source>
        <strain evidence="2 3">AJA232-27</strain>
    </source>
</reference>
<dbReference type="PANTHER" id="PTHR13060:SF0">
    <property type="entry name" value="PROTEIN ECDYSONELESS HOMOLOG"/>
    <property type="match status" value="1"/>
</dbReference>
<gene>
    <name evidence="2" type="ORF">ACHAWU_003068</name>
</gene>
<feature type="compositionally biased region" description="Basic and acidic residues" evidence="1">
    <location>
        <begin position="696"/>
        <end position="711"/>
    </location>
</feature>